<name>A0A2N7CJ47_VIBSP</name>
<dbReference type="RefSeq" id="WP_102481842.1">
    <property type="nucleotide sequence ID" value="NZ_MCSW01000047.1"/>
</dbReference>
<reference evidence="2" key="1">
    <citation type="submission" date="2016-07" db="EMBL/GenBank/DDBJ databases">
        <title>Nontailed viruses are major unrecognized killers of bacteria in the ocean.</title>
        <authorList>
            <person name="Kauffman K."/>
            <person name="Hussain F."/>
            <person name="Yang J."/>
            <person name="Arevalo P."/>
            <person name="Brown J."/>
            <person name="Cutler M."/>
            <person name="Kelly L."/>
            <person name="Polz M.F."/>
        </authorList>
    </citation>
    <scope>NUCLEOTIDE SEQUENCE [LARGE SCALE GENOMIC DNA]</scope>
    <source>
        <strain evidence="2">10N.286.54.F3</strain>
    </source>
</reference>
<gene>
    <name evidence="1" type="ORF">BCV19_02950</name>
</gene>
<proteinExistence type="predicted"/>
<sequence>MKFWQIGLLSLGLVGCAQTPENPAPPPAQSVVVTACAETLTQKDERQAPYAYQQAFLACQEPIRDEALVRRYVDSLILTGQYQGIKSGAAFPENVVPKLVEQWRRWAKENL</sequence>
<organism evidence="1 2">
    <name type="scientific">Vibrio splendidus</name>
    <dbReference type="NCBI Taxonomy" id="29497"/>
    <lineage>
        <taxon>Bacteria</taxon>
        <taxon>Pseudomonadati</taxon>
        <taxon>Pseudomonadota</taxon>
        <taxon>Gammaproteobacteria</taxon>
        <taxon>Vibrionales</taxon>
        <taxon>Vibrionaceae</taxon>
        <taxon>Vibrio</taxon>
    </lineage>
</organism>
<evidence type="ECO:0000313" key="1">
    <source>
        <dbReference type="EMBL" id="PMF30994.1"/>
    </source>
</evidence>
<dbReference type="Proteomes" id="UP000235405">
    <property type="component" value="Unassembled WGS sequence"/>
</dbReference>
<accession>A0A2N7CJ47</accession>
<dbReference type="EMBL" id="MCSW01000047">
    <property type="protein sequence ID" value="PMF30994.1"/>
    <property type="molecule type" value="Genomic_DNA"/>
</dbReference>
<evidence type="ECO:0008006" key="3">
    <source>
        <dbReference type="Google" id="ProtNLM"/>
    </source>
</evidence>
<dbReference type="PROSITE" id="PS51257">
    <property type="entry name" value="PROKAR_LIPOPROTEIN"/>
    <property type="match status" value="1"/>
</dbReference>
<dbReference type="AlphaFoldDB" id="A0A2N7CJ47"/>
<evidence type="ECO:0000313" key="2">
    <source>
        <dbReference type="Proteomes" id="UP000235405"/>
    </source>
</evidence>
<comment type="caution">
    <text evidence="1">The sequence shown here is derived from an EMBL/GenBank/DDBJ whole genome shotgun (WGS) entry which is preliminary data.</text>
</comment>
<protein>
    <recommendedName>
        <fullName evidence="3">Lipoprotein</fullName>
    </recommendedName>
</protein>